<proteinExistence type="predicted"/>
<feature type="non-terminal residue" evidence="1">
    <location>
        <position position="1"/>
    </location>
</feature>
<sequence length="78" mass="8224">GKGLEVKLSDQLKNMTSFETREVDGKKSHLDSNGLQASSLDSETFVNAQGTRITGKGNHAGQSASYTLDGIKLQGKAA</sequence>
<evidence type="ECO:0000313" key="2">
    <source>
        <dbReference type="Proteomes" id="UP000297565"/>
    </source>
</evidence>
<name>A0AAX2RZ73_HISSO</name>
<organism evidence="1 2">
    <name type="scientific">Histophilus somni</name>
    <name type="common">Haemophilus somnus</name>
    <dbReference type="NCBI Taxonomy" id="731"/>
    <lineage>
        <taxon>Bacteria</taxon>
        <taxon>Pseudomonadati</taxon>
        <taxon>Pseudomonadota</taxon>
        <taxon>Gammaproteobacteria</taxon>
        <taxon>Pasteurellales</taxon>
        <taxon>Pasteurellaceae</taxon>
        <taxon>Histophilus</taxon>
    </lineage>
</organism>
<reference evidence="1 2" key="1">
    <citation type="submission" date="2019-03" db="EMBL/GenBank/DDBJ databases">
        <title>Horizontal Gene Transfer Machinery in Histophilus somni.</title>
        <authorList>
            <person name="Mostafa Nazari M."/>
            <person name="Liljebjelke K."/>
        </authorList>
    </citation>
    <scope>NUCLEOTIDE SEQUENCE [LARGE SCALE GENOMIC DNA]</scope>
    <source>
        <strain evidence="1 2">UOC-EPH-KLM-04</strain>
    </source>
</reference>
<accession>A0AAX2RZ73</accession>
<protein>
    <submittedName>
        <fullName evidence="1">Uncharacterized protein</fullName>
    </submittedName>
</protein>
<evidence type="ECO:0000313" key="1">
    <source>
        <dbReference type="EMBL" id="TEW23833.1"/>
    </source>
</evidence>
<gene>
    <name evidence="1" type="ORF">E2R48_10930</name>
</gene>
<dbReference type="EMBL" id="SNRV01000161">
    <property type="protein sequence ID" value="TEW23833.1"/>
    <property type="molecule type" value="Genomic_DNA"/>
</dbReference>
<feature type="non-terminal residue" evidence="1">
    <location>
        <position position="78"/>
    </location>
</feature>
<dbReference type="AlphaFoldDB" id="A0AAX2RZ73"/>
<comment type="caution">
    <text evidence="1">The sequence shown here is derived from an EMBL/GenBank/DDBJ whole genome shotgun (WGS) entry which is preliminary data.</text>
</comment>
<dbReference type="Proteomes" id="UP000297565">
    <property type="component" value="Unassembled WGS sequence"/>
</dbReference>